<dbReference type="AlphaFoldDB" id="F8NCW4"/>
<evidence type="ECO:0000313" key="1">
    <source>
        <dbReference type="EMBL" id="EGO30708.1"/>
    </source>
</evidence>
<proteinExistence type="predicted"/>
<reference evidence="1" key="1">
    <citation type="submission" date="2011-04" db="EMBL/GenBank/DDBJ databases">
        <title>Evolution of plant cell wall degrading machinery underlies the functional diversity of forest fungi.</title>
        <authorList>
            <consortium name="US DOE Joint Genome Institute (JGI-PGF)"/>
            <person name="Eastwood D.C."/>
            <person name="Floudas D."/>
            <person name="Binder M."/>
            <person name="Majcherczyk A."/>
            <person name="Schneider P."/>
            <person name="Aerts A."/>
            <person name="Asiegbu F.O."/>
            <person name="Baker S.E."/>
            <person name="Barry K."/>
            <person name="Bendiksby M."/>
            <person name="Blumentritt M."/>
            <person name="Coutinho P.M."/>
            <person name="Cullen D."/>
            <person name="Cullen D."/>
            <person name="Gathman A."/>
            <person name="Goodell B."/>
            <person name="Henrissat B."/>
            <person name="Ihrmark K."/>
            <person name="Kauserud H."/>
            <person name="Kohler A."/>
            <person name="LaButti K."/>
            <person name="Lapidus A."/>
            <person name="Lavin J.L."/>
            <person name="Lee Y.-H."/>
            <person name="Lindquist E."/>
            <person name="Lilly W."/>
            <person name="Lucas S."/>
            <person name="Morin E."/>
            <person name="Murat C."/>
            <person name="Oguiza J.A."/>
            <person name="Park J."/>
            <person name="Pisabarro A.G."/>
            <person name="Riley R."/>
            <person name="Rosling A."/>
            <person name="Salamov A."/>
            <person name="Schmidt O."/>
            <person name="Schmutz J."/>
            <person name="Skrede I."/>
            <person name="Stenlid J."/>
            <person name="Wiebenga A."/>
            <person name="Xie X."/>
            <person name="Kues U."/>
            <person name="Hibbett D.S."/>
            <person name="Hoffmeister D."/>
            <person name="Hogberg N."/>
            <person name="Martin F."/>
            <person name="Grigoriev I.V."/>
            <person name="Watkinson S.C."/>
        </authorList>
    </citation>
    <scope>NUCLEOTIDE SEQUENCE</scope>
    <source>
        <strain evidence="1">S7.9</strain>
    </source>
</reference>
<gene>
    <name evidence="1" type="ORF">SERLADRAFT_432320</name>
</gene>
<dbReference type="KEGG" id="sla:SERLADRAFT_432320"/>
<dbReference type="OrthoDB" id="2676469at2759"/>
<dbReference type="GeneID" id="18813972"/>
<dbReference type="Proteomes" id="UP000008064">
    <property type="component" value="Unassembled WGS sequence"/>
</dbReference>
<name>F8NCW4_SERL9</name>
<protein>
    <submittedName>
        <fullName evidence="1">Uncharacterized protein</fullName>
    </submittedName>
</protein>
<dbReference type="RefSeq" id="XP_007312592.1">
    <property type="nucleotide sequence ID" value="XM_007312530.1"/>
</dbReference>
<sequence>MAELSSVEPLMHDMCVNTYLAYTGPFANLDGEKKVSLQQFHTMPIGPQIQVLWCDSARADNMRYWESRTQELIEELELNDSVLGAYDDIFAGSNYLNAVADGHIQPNNPVPIFLMDGA</sequence>
<organism>
    <name type="scientific">Serpula lacrymans var. lacrymans (strain S7.9)</name>
    <name type="common">Dry rot fungus</name>
    <dbReference type="NCBI Taxonomy" id="578457"/>
    <lineage>
        <taxon>Eukaryota</taxon>
        <taxon>Fungi</taxon>
        <taxon>Dikarya</taxon>
        <taxon>Basidiomycota</taxon>
        <taxon>Agaricomycotina</taxon>
        <taxon>Agaricomycetes</taxon>
        <taxon>Agaricomycetidae</taxon>
        <taxon>Boletales</taxon>
        <taxon>Coniophorineae</taxon>
        <taxon>Serpulaceae</taxon>
        <taxon>Serpula</taxon>
    </lineage>
</organism>
<dbReference type="EMBL" id="GL945428">
    <property type="protein sequence ID" value="EGO30708.1"/>
    <property type="molecule type" value="Genomic_DNA"/>
</dbReference>
<dbReference type="HOGENOM" id="CLU_1939023_0_0_1"/>
<accession>F8NCW4</accession>